<dbReference type="Pfam" id="PF13274">
    <property type="entry name" value="SocA_Panacea"/>
    <property type="match status" value="1"/>
</dbReference>
<dbReference type="AlphaFoldDB" id="A0A0K8J3N2"/>
<dbReference type="KEGG" id="hsd:SD1D_0417"/>
<gene>
    <name evidence="2" type="ORF">SD1D_0417</name>
</gene>
<evidence type="ECO:0000259" key="1">
    <source>
        <dbReference type="Pfam" id="PF13274"/>
    </source>
</evidence>
<proteinExistence type="predicted"/>
<dbReference type="RefSeq" id="WP_058259161.1">
    <property type="nucleotide sequence ID" value="NZ_LN879430.1"/>
</dbReference>
<reference evidence="3" key="1">
    <citation type="submission" date="2015-09" db="EMBL/GenBank/DDBJ databases">
        <authorList>
            <person name="Wibberg D."/>
        </authorList>
    </citation>
    <scope>NUCLEOTIDE SEQUENCE [LARGE SCALE GENOMIC DNA]</scope>
    <source>
        <strain evidence="3">SD1D</strain>
    </source>
</reference>
<protein>
    <recommendedName>
        <fullName evidence="1">Antitoxin SocA-like Panacea domain-containing protein</fullName>
    </recommendedName>
</protein>
<dbReference type="InterPro" id="IPR025272">
    <property type="entry name" value="SocA_Panacea"/>
</dbReference>
<sequence length="155" mass="18531">MEKKTVFEVANFFLSKESMSPKKLQKLVYYAYAWTLAILNEDEINIDYTLFDEPLQAWVHGPVCPDLYYRYKCYGWGEIPQCTFIHKHLFSVEELDIMEQVWEVYGKFTGNELESITHQEEPWINAREGFQPYEPCQVNLDNKIIFRYYNKQSAD</sequence>
<dbReference type="Proteomes" id="UP000196053">
    <property type="component" value="Chromosome I"/>
</dbReference>
<evidence type="ECO:0000313" key="2">
    <source>
        <dbReference type="EMBL" id="CUH91969.1"/>
    </source>
</evidence>
<organism evidence="2 3">
    <name type="scientific">Herbinix luporum</name>
    <dbReference type="NCBI Taxonomy" id="1679721"/>
    <lineage>
        <taxon>Bacteria</taxon>
        <taxon>Bacillati</taxon>
        <taxon>Bacillota</taxon>
        <taxon>Clostridia</taxon>
        <taxon>Lachnospirales</taxon>
        <taxon>Lachnospiraceae</taxon>
        <taxon>Herbinix</taxon>
    </lineage>
</organism>
<dbReference type="EMBL" id="LN879430">
    <property type="protein sequence ID" value="CUH91969.1"/>
    <property type="molecule type" value="Genomic_DNA"/>
</dbReference>
<name>A0A0K8J3N2_9FIRM</name>
<keyword evidence="3" id="KW-1185">Reference proteome</keyword>
<accession>A0A0K8J3N2</accession>
<evidence type="ECO:0000313" key="3">
    <source>
        <dbReference type="Proteomes" id="UP000196053"/>
    </source>
</evidence>
<dbReference type="OrthoDB" id="9799173at2"/>
<feature type="domain" description="Antitoxin SocA-like Panacea" evidence="1">
    <location>
        <begin position="24"/>
        <end position="123"/>
    </location>
</feature>